<feature type="transmembrane region" description="Helical" evidence="2">
    <location>
        <begin position="288"/>
        <end position="306"/>
    </location>
</feature>
<dbReference type="InterPro" id="IPR001633">
    <property type="entry name" value="EAL_dom"/>
</dbReference>
<dbReference type="Pfam" id="PF00563">
    <property type="entry name" value="EAL"/>
    <property type="match status" value="1"/>
</dbReference>
<evidence type="ECO:0000256" key="2">
    <source>
        <dbReference type="SAM" id="Phobius"/>
    </source>
</evidence>
<feature type="transmembrane region" description="Helical" evidence="2">
    <location>
        <begin position="229"/>
        <end position="251"/>
    </location>
</feature>
<dbReference type="InterPro" id="IPR035919">
    <property type="entry name" value="EAL_sf"/>
</dbReference>
<keyword evidence="2" id="KW-0812">Transmembrane</keyword>
<dbReference type="PROSITE" id="PS50883">
    <property type="entry name" value="EAL"/>
    <property type="match status" value="1"/>
</dbReference>
<reference evidence="4" key="1">
    <citation type="submission" date="2022-08" db="EMBL/GenBank/DDBJ databases">
        <authorList>
            <person name="Deng Y."/>
            <person name="Han X.-F."/>
            <person name="Zhang Y.-Q."/>
        </authorList>
    </citation>
    <scope>NUCLEOTIDE SEQUENCE</scope>
    <source>
        <strain evidence="4">CPCC 205716</strain>
    </source>
</reference>
<feature type="transmembrane region" description="Helical" evidence="2">
    <location>
        <begin position="263"/>
        <end position="282"/>
    </location>
</feature>
<dbReference type="Proteomes" id="UP001165580">
    <property type="component" value="Unassembled WGS sequence"/>
</dbReference>
<dbReference type="SMART" id="SM00052">
    <property type="entry name" value="EAL"/>
    <property type="match status" value="1"/>
</dbReference>
<dbReference type="EMBL" id="JANTEZ010000003">
    <property type="protein sequence ID" value="MCS5714548.1"/>
    <property type="molecule type" value="Genomic_DNA"/>
</dbReference>
<feature type="transmembrane region" description="Helical" evidence="2">
    <location>
        <begin position="66"/>
        <end position="90"/>
    </location>
</feature>
<feature type="transmembrane region" description="Helical" evidence="2">
    <location>
        <begin position="131"/>
        <end position="153"/>
    </location>
</feature>
<evidence type="ECO:0000313" key="4">
    <source>
        <dbReference type="EMBL" id="MCS5714548.1"/>
    </source>
</evidence>
<feature type="transmembrane region" description="Helical" evidence="2">
    <location>
        <begin position="39"/>
        <end position="59"/>
    </location>
</feature>
<keyword evidence="2" id="KW-1133">Transmembrane helix</keyword>
<dbReference type="Gene3D" id="3.20.20.450">
    <property type="entry name" value="EAL domain"/>
    <property type="match status" value="1"/>
</dbReference>
<feature type="transmembrane region" description="Helical" evidence="2">
    <location>
        <begin position="197"/>
        <end position="217"/>
    </location>
</feature>
<dbReference type="PANTHER" id="PTHR33121">
    <property type="entry name" value="CYCLIC DI-GMP PHOSPHODIESTERASE PDEF"/>
    <property type="match status" value="1"/>
</dbReference>
<dbReference type="CDD" id="cd01948">
    <property type="entry name" value="EAL"/>
    <property type="match status" value="1"/>
</dbReference>
<proteinExistence type="predicted"/>
<feature type="transmembrane region" description="Helical" evidence="2">
    <location>
        <begin position="102"/>
        <end position="119"/>
    </location>
</feature>
<feature type="domain" description="EAL" evidence="3">
    <location>
        <begin position="320"/>
        <end position="573"/>
    </location>
</feature>
<evidence type="ECO:0000256" key="1">
    <source>
        <dbReference type="SAM" id="MobiDB-lite"/>
    </source>
</evidence>
<sequence length="589" mass="61567">MARARGRLPVRLLLLVAALLLVASVVVLAVPGVHPLLEAVLSLGGEWVAVLAAATAVVFSRGGRIAPALATAALAATVLGDTLSIAVADLSGAVPFPAWPDAAYLAFYLLLYVAVSALARRHLVAPTAAVVFDLVITSFGLAALLALALSPVLDAALDGVGTAEFVLSAVYPLFDLLLVATIVAIGASDGVGGQWRILAGALLLFAFADTVLALQLPSDGYRAGTPLDAVWIAGSFLIALWVCAITARPVAAPRRASTTRAGTTLSIVSMAGALVVLVAAPIVDGSVIAVALAMGALLTTVLSVALRRGALPGVGATGRRQRLVRELRSPASHEQLVLVYQPKLRLSTGRIDGVEALVRWNHPTRGLVGPAEFVPLLAEAGVLREWTSSILNHALDDATRWRRRGTPVGVAVNITAEWLQDARAVHEVLPALGLRSLPPSTLTLEITEQSLVADPEAARRRIEPLRSAGVRISLDDFGTGYNSLIALHDVPVDEVKIDRSFVAALSDDPRARSLVRSTIALAGDLGSETVAEGVETEEHRRLLAEMGCTSVQGFLISEPVPAERIDDLLASPGTPTAPPHRRPTEENSA</sequence>
<dbReference type="RefSeq" id="WP_259486073.1">
    <property type="nucleotide sequence ID" value="NZ_JANTEZ010000003.1"/>
</dbReference>
<organism evidence="4 5">
    <name type="scientific">Herbiconiux gentiana</name>
    <dbReference type="NCBI Taxonomy" id="2970912"/>
    <lineage>
        <taxon>Bacteria</taxon>
        <taxon>Bacillati</taxon>
        <taxon>Actinomycetota</taxon>
        <taxon>Actinomycetes</taxon>
        <taxon>Micrococcales</taxon>
        <taxon>Microbacteriaceae</taxon>
        <taxon>Herbiconiux</taxon>
    </lineage>
</organism>
<dbReference type="PANTHER" id="PTHR33121:SF71">
    <property type="entry name" value="OXYGEN SENSOR PROTEIN DOSP"/>
    <property type="match status" value="1"/>
</dbReference>
<keyword evidence="2" id="KW-0472">Membrane</keyword>
<accession>A0ABT2GED9</accession>
<gene>
    <name evidence="4" type="ORF">NVV95_08280</name>
</gene>
<protein>
    <submittedName>
        <fullName evidence="4">EAL domain-containing protein</fullName>
    </submittedName>
</protein>
<feature type="region of interest" description="Disordered" evidence="1">
    <location>
        <begin position="566"/>
        <end position="589"/>
    </location>
</feature>
<dbReference type="InterPro" id="IPR050706">
    <property type="entry name" value="Cyclic-di-GMP_PDE-like"/>
</dbReference>
<name>A0ABT2GED9_9MICO</name>
<evidence type="ECO:0000313" key="5">
    <source>
        <dbReference type="Proteomes" id="UP001165580"/>
    </source>
</evidence>
<keyword evidence="5" id="KW-1185">Reference proteome</keyword>
<dbReference type="SUPFAM" id="SSF141868">
    <property type="entry name" value="EAL domain-like"/>
    <property type="match status" value="1"/>
</dbReference>
<feature type="transmembrane region" description="Helical" evidence="2">
    <location>
        <begin position="165"/>
        <end position="185"/>
    </location>
</feature>
<comment type="caution">
    <text evidence="4">The sequence shown here is derived from an EMBL/GenBank/DDBJ whole genome shotgun (WGS) entry which is preliminary data.</text>
</comment>
<evidence type="ECO:0000259" key="3">
    <source>
        <dbReference type="PROSITE" id="PS50883"/>
    </source>
</evidence>